<dbReference type="GO" id="GO:0016705">
    <property type="term" value="F:oxidoreductase activity, acting on paired donors, with incorporation or reduction of molecular oxygen"/>
    <property type="evidence" value="ECO:0007669"/>
    <property type="project" value="InterPro"/>
</dbReference>
<dbReference type="Proteomes" id="UP000274661">
    <property type="component" value="Unassembled WGS sequence"/>
</dbReference>
<comment type="caution">
    <text evidence="2">The sequence shown here is derived from an EMBL/GenBank/DDBJ whole genome shotgun (WGS) entry which is preliminary data.</text>
</comment>
<name>A0A3S0ENB0_9SPHN</name>
<comment type="similarity">
    <text evidence="1">Belongs to the lycopene cyclase family.</text>
</comment>
<dbReference type="GO" id="GO:0016117">
    <property type="term" value="P:carotenoid biosynthetic process"/>
    <property type="evidence" value="ECO:0007669"/>
    <property type="project" value="InterPro"/>
</dbReference>
<proteinExistence type="inferred from homology"/>
<evidence type="ECO:0000256" key="1">
    <source>
        <dbReference type="ARBA" id="ARBA00006599"/>
    </source>
</evidence>
<dbReference type="InterPro" id="IPR008461">
    <property type="entry name" value="CrtY"/>
</dbReference>
<evidence type="ECO:0000313" key="3">
    <source>
        <dbReference type="Proteomes" id="UP000274661"/>
    </source>
</evidence>
<organism evidence="2 3">
    <name type="scientific">Sphingomonas ginkgonis</name>
    <dbReference type="NCBI Taxonomy" id="2315330"/>
    <lineage>
        <taxon>Bacteria</taxon>
        <taxon>Pseudomonadati</taxon>
        <taxon>Pseudomonadota</taxon>
        <taxon>Alphaproteobacteria</taxon>
        <taxon>Sphingomonadales</taxon>
        <taxon>Sphingomonadaceae</taxon>
        <taxon>Sphingomonas</taxon>
    </lineage>
</organism>
<dbReference type="EMBL" id="RWJF01000001">
    <property type="protein sequence ID" value="RST31479.1"/>
    <property type="molecule type" value="Genomic_DNA"/>
</dbReference>
<protein>
    <submittedName>
        <fullName evidence="2">Lycopene cyclase</fullName>
    </submittedName>
</protein>
<keyword evidence="3" id="KW-1185">Reference proteome</keyword>
<dbReference type="InterPro" id="IPR010108">
    <property type="entry name" value="Lycopene_cyclase_b/e"/>
</dbReference>
<reference evidence="2 3" key="1">
    <citation type="submission" date="2018-12" db="EMBL/GenBank/DDBJ databases">
        <title>Sphingomonas sp. HMF7854 Genome sequencing and assembly.</title>
        <authorList>
            <person name="Cha I."/>
            <person name="Kang H."/>
            <person name="Kim H."/>
            <person name="Kang J."/>
            <person name="Joh K."/>
        </authorList>
    </citation>
    <scope>NUCLEOTIDE SEQUENCE [LARGE SCALE GENOMIC DNA]</scope>
    <source>
        <strain evidence="2 3">HMF7854</strain>
    </source>
</reference>
<accession>A0A3S0ENB0</accession>
<gene>
    <name evidence="2" type="primary">crtY</name>
    <name evidence="2" type="ORF">HMF7854_11985</name>
</gene>
<dbReference type="RefSeq" id="WP_126719307.1">
    <property type="nucleotide sequence ID" value="NZ_RWJF01000001.1"/>
</dbReference>
<dbReference type="NCBIfam" id="TIGR01789">
    <property type="entry name" value="lycopene_cycl"/>
    <property type="match status" value="1"/>
</dbReference>
<dbReference type="AlphaFoldDB" id="A0A3S0ENB0"/>
<dbReference type="GO" id="GO:0045436">
    <property type="term" value="F:lycopene beta cyclase activity"/>
    <property type="evidence" value="ECO:0007669"/>
    <property type="project" value="InterPro"/>
</dbReference>
<dbReference type="Pfam" id="PF05834">
    <property type="entry name" value="Lycopene_cycl"/>
    <property type="match status" value="1"/>
</dbReference>
<dbReference type="OrthoDB" id="5793379at2"/>
<dbReference type="NCBIfam" id="TIGR01790">
    <property type="entry name" value="carotene-cycl"/>
    <property type="match status" value="1"/>
</dbReference>
<evidence type="ECO:0000313" key="2">
    <source>
        <dbReference type="EMBL" id="RST31479.1"/>
    </source>
</evidence>
<dbReference type="InterPro" id="IPR036188">
    <property type="entry name" value="FAD/NAD-bd_sf"/>
</dbReference>
<sequence>MSRPRSSLIIAGGGLAGGLCALAMAARRPDVQLTLIEPGDRIGGHHLWSFFDSDIAPDQRWLVDPLVARRWPANRVRFPAYERRLSEPYSTIESERLDAAVRAALPASRIVAQGVSVVEPAAVTLDDGTRLTADAVLDARGARLEGLHAGWQKFVGVLLKVKGGHGVAEPVIMDAAVDQSDGYRFVYLLPFDPDTLFVEDTYYHDQPELDREALGRRIEAYAAAQGWQVEGSGRSEHGVLPVLTGGDFERFWPAGDRVARAGTRGGFFHPLTSYSLPDAVRFAAWLVDQPLDGLGAATRTRAERHWKRSAYDRMLARMLFRAAEPAQRYRVLERFYRLPESLIARFYGGTSSVADRIRLLAGKPPVPIGRALHALRETE</sequence>
<dbReference type="SUPFAM" id="SSF51905">
    <property type="entry name" value="FAD/NAD(P)-binding domain"/>
    <property type="match status" value="1"/>
</dbReference>